<evidence type="ECO:0000313" key="9">
    <source>
        <dbReference type="Proteomes" id="UP000283701"/>
    </source>
</evidence>
<dbReference type="InterPro" id="IPR036388">
    <property type="entry name" value="WH-like_DNA-bd_sf"/>
</dbReference>
<dbReference type="EMBL" id="CVRS01000037">
    <property type="protein sequence ID" value="CRL34323.1"/>
    <property type="molecule type" value="Genomic_DNA"/>
</dbReference>
<dbReference type="Proteomes" id="UP000283701">
    <property type="component" value="Unassembled WGS sequence"/>
</dbReference>
<evidence type="ECO:0000313" key="7">
    <source>
        <dbReference type="Proteomes" id="UP000095453"/>
    </source>
</evidence>
<evidence type="ECO:0000313" key="3">
    <source>
        <dbReference type="EMBL" id="RHD05071.1"/>
    </source>
</evidence>
<gene>
    <name evidence="5" type="ORF">DW654_09550</name>
    <name evidence="4" type="ORF">DW707_07675</name>
    <name evidence="3" type="ORF">DW813_04440</name>
    <name evidence="2" type="ORF">ERS852444_01682</name>
    <name evidence="1" type="ORF">RIL183_14501</name>
</gene>
<evidence type="ECO:0000313" key="5">
    <source>
        <dbReference type="EMBL" id="RHF83973.1"/>
    </source>
</evidence>
<reference evidence="6" key="2">
    <citation type="submission" date="2015-05" db="EMBL/GenBank/DDBJ databases">
        <authorList>
            <consortium name="Pathogen Informatics"/>
        </authorList>
    </citation>
    <scope>NUCLEOTIDE SEQUENCE [LARGE SCALE GENOMIC DNA]</scope>
    <source>
        <strain evidence="2 7">2789STDY5608887</strain>
        <strain evidence="6">L1-83</strain>
    </source>
</reference>
<dbReference type="RefSeq" id="WP_021923252.1">
    <property type="nucleotide sequence ID" value="NZ_CATYLF010000067.1"/>
</dbReference>
<dbReference type="Proteomes" id="UP000049828">
    <property type="component" value="Unassembled WGS sequence"/>
</dbReference>
<reference evidence="8 9" key="3">
    <citation type="submission" date="2018-08" db="EMBL/GenBank/DDBJ databases">
        <title>A genome reference for cultivated species of the human gut microbiota.</title>
        <authorList>
            <person name="Zou Y."/>
            <person name="Xue W."/>
            <person name="Luo G."/>
        </authorList>
    </citation>
    <scope>NUCLEOTIDE SEQUENCE [LARGE SCALE GENOMIC DNA]</scope>
    <source>
        <strain evidence="5 9">AM23-23AC</strain>
        <strain evidence="4 10">AM27-11</strain>
        <strain evidence="3 8">AM32-8LB</strain>
    </source>
</reference>
<dbReference type="EMBL" id="CYXX01000011">
    <property type="protein sequence ID" value="CUN05719.1"/>
    <property type="molecule type" value="Genomic_DNA"/>
</dbReference>
<organism evidence="1 6">
    <name type="scientific">Roseburia inulinivorans</name>
    <dbReference type="NCBI Taxonomy" id="360807"/>
    <lineage>
        <taxon>Bacteria</taxon>
        <taxon>Bacillati</taxon>
        <taxon>Bacillota</taxon>
        <taxon>Clostridia</taxon>
        <taxon>Lachnospirales</taxon>
        <taxon>Lachnospiraceae</taxon>
        <taxon>Roseburia</taxon>
    </lineage>
</organism>
<dbReference type="Proteomes" id="UP000286271">
    <property type="component" value="Unassembled WGS sequence"/>
</dbReference>
<dbReference type="EMBL" id="QRHP01000009">
    <property type="protein sequence ID" value="RHF83973.1"/>
    <property type="molecule type" value="Genomic_DNA"/>
</dbReference>
<evidence type="ECO:0000313" key="1">
    <source>
        <dbReference type="EMBL" id="CRL34323.1"/>
    </source>
</evidence>
<dbReference type="OrthoDB" id="9783597at2"/>
<dbReference type="Proteomes" id="UP000266391">
    <property type="component" value="Unassembled WGS sequence"/>
</dbReference>
<evidence type="ECO:0000313" key="6">
    <source>
        <dbReference type="Proteomes" id="UP000049828"/>
    </source>
</evidence>
<dbReference type="EMBL" id="QSIQ01000004">
    <property type="protein sequence ID" value="RHD05071.1"/>
    <property type="molecule type" value="Genomic_DNA"/>
</dbReference>
<evidence type="ECO:0000313" key="2">
    <source>
        <dbReference type="EMBL" id="CUN05719.1"/>
    </source>
</evidence>
<keyword evidence="6" id="KW-1185">Reference proteome</keyword>
<dbReference type="Pfam" id="PF14277">
    <property type="entry name" value="DUF4364"/>
    <property type="match status" value="1"/>
</dbReference>
<dbReference type="Gene3D" id="1.10.10.10">
    <property type="entry name" value="Winged helix-like DNA-binding domain superfamily/Winged helix DNA-binding domain"/>
    <property type="match status" value="1"/>
</dbReference>
<dbReference type="SUPFAM" id="SSF46785">
    <property type="entry name" value="Winged helix' DNA-binding domain"/>
    <property type="match status" value="1"/>
</dbReference>
<proteinExistence type="predicted"/>
<dbReference type="Proteomes" id="UP000095453">
    <property type="component" value="Unassembled WGS sequence"/>
</dbReference>
<accession>A0A0M6WFF0</accession>
<protein>
    <submittedName>
        <fullName evidence="3">DUF4364 family protein</fullName>
    </submittedName>
</protein>
<evidence type="ECO:0000313" key="10">
    <source>
        <dbReference type="Proteomes" id="UP000286271"/>
    </source>
</evidence>
<evidence type="ECO:0000313" key="4">
    <source>
        <dbReference type="EMBL" id="RHE98398.1"/>
    </source>
</evidence>
<dbReference type="AlphaFoldDB" id="A0A0M6WFF0"/>
<dbReference type="InterPro" id="IPR025374">
    <property type="entry name" value="DUF4364"/>
</dbReference>
<dbReference type="InterPro" id="IPR036390">
    <property type="entry name" value="WH_DNA-bd_sf"/>
</dbReference>
<sequence>MAEPFTIYKLTILNMLDKVDFPLTNTQISNFFLEQDYTDYFRVQQVISDLVDADLIRTESTHSNTQYTITAAGKETLEFFKDKISDAIEHDTMAFLEKNKLQLRNDNSILADYYKTPNQDYAVRCQYREHNTNIIDLTLSVKNRAQAEAICNNWKNLNEDVYAYLMDILLK</sequence>
<dbReference type="STRING" id="360807.ERS852392_01830"/>
<evidence type="ECO:0000313" key="8">
    <source>
        <dbReference type="Proteomes" id="UP000266391"/>
    </source>
</evidence>
<name>A0A0M6WFF0_9FIRM</name>
<reference evidence="1" key="1">
    <citation type="submission" date="2015-05" db="EMBL/GenBank/DDBJ databases">
        <authorList>
            <person name="Wang D.B."/>
            <person name="Wang M."/>
        </authorList>
    </citation>
    <scope>NUCLEOTIDE SEQUENCE [LARGE SCALE GENOMIC DNA]</scope>
    <source>
        <strain evidence="1">L1-83</strain>
    </source>
</reference>
<dbReference type="EMBL" id="QSKW01000009">
    <property type="protein sequence ID" value="RHE98398.1"/>
    <property type="molecule type" value="Genomic_DNA"/>
</dbReference>